<feature type="domain" description="Metallo-beta-lactamase" evidence="1">
    <location>
        <begin position="17"/>
        <end position="212"/>
    </location>
</feature>
<reference evidence="3" key="1">
    <citation type="submission" date="2016-03" db="EMBL/GenBank/DDBJ databases">
        <title>Complete genome sequence of the type strain Actinoalloteichus hymeniacidonis DSM 45092.</title>
        <authorList>
            <person name="Schaffert L."/>
            <person name="Albersmeier A."/>
            <person name="Winkler A."/>
            <person name="Kalinowski J."/>
            <person name="Zotchev S."/>
            <person name="Ruckert C."/>
        </authorList>
    </citation>
    <scope>NUCLEOTIDE SEQUENCE [LARGE SCALE GENOMIC DNA]</scope>
    <source>
        <strain evidence="3">HPA177(T) (DSM 45092(T))</strain>
    </source>
</reference>
<evidence type="ECO:0000313" key="2">
    <source>
        <dbReference type="EMBL" id="AOS61387.1"/>
    </source>
</evidence>
<dbReference type="AlphaFoldDB" id="A0AAC9HLB1"/>
<dbReference type="SUPFAM" id="SSF56281">
    <property type="entry name" value="Metallo-hydrolase/oxidoreductase"/>
    <property type="match status" value="1"/>
</dbReference>
<dbReference type="CDD" id="cd07721">
    <property type="entry name" value="yflN-like_MBL-fold"/>
    <property type="match status" value="1"/>
</dbReference>
<dbReference type="InterPro" id="IPR050855">
    <property type="entry name" value="NDM-1-like"/>
</dbReference>
<dbReference type="SMART" id="SM00849">
    <property type="entry name" value="Lactamase_B"/>
    <property type="match status" value="1"/>
</dbReference>
<keyword evidence="2" id="KW-0378">Hydrolase</keyword>
<name>A0AAC9HLB1_9PSEU</name>
<dbReference type="Pfam" id="PF00753">
    <property type="entry name" value="Lactamase_B"/>
    <property type="match status" value="1"/>
</dbReference>
<dbReference type="KEGG" id="ahm:TL08_02745"/>
<dbReference type="EMBL" id="CP014859">
    <property type="protein sequence ID" value="AOS61387.1"/>
    <property type="molecule type" value="Genomic_DNA"/>
</dbReference>
<accession>A0AAC9HLB1</accession>
<gene>
    <name evidence="2" type="ORF">TL08_02745</name>
</gene>
<dbReference type="RefSeq" id="WP_069846323.1">
    <property type="nucleotide sequence ID" value="NZ_CP014859.1"/>
</dbReference>
<evidence type="ECO:0000313" key="3">
    <source>
        <dbReference type="Proteomes" id="UP000095210"/>
    </source>
</evidence>
<organism evidence="2 3">
    <name type="scientific">Actinoalloteichus hymeniacidonis</name>
    <dbReference type="NCBI Taxonomy" id="340345"/>
    <lineage>
        <taxon>Bacteria</taxon>
        <taxon>Bacillati</taxon>
        <taxon>Actinomycetota</taxon>
        <taxon>Actinomycetes</taxon>
        <taxon>Pseudonocardiales</taxon>
        <taxon>Pseudonocardiaceae</taxon>
        <taxon>Actinoalloteichus</taxon>
    </lineage>
</organism>
<dbReference type="InterPro" id="IPR036866">
    <property type="entry name" value="RibonucZ/Hydroxyglut_hydro"/>
</dbReference>
<protein>
    <submittedName>
        <fullName evidence="2">Zn-dependent hydrolase, glyoxylase</fullName>
    </submittedName>
</protein>
<dbReference type="PANTHER" id="PTHR42951">
    <property type="entry name" value="METALLO-BETA-LACTAMASE DOMAIN-CONTAINING"/>
    <property type="match status" value="1"/>
</dbReference>
<evidence type="ECO:0000259" key="1">
    <source>
        <dbReference type="SMART" id="SM00849"/>
    </source>
</evidence>
<dbReference type="GO" id="GO:0016787">
    <property type="term" value="F:hydrolase activity"/>
    <property type="evidence" value="ECO:0007669"/>
    <property type="project" value="UniProtKB-KW"/>
</dbReference>
<keyword evidence="3" id="KW-1185">Reference proteome</keyword>
<proteinExistence type="predicted"/>
<dbReference type="Proteomes" id="UP000095210">
    <property type="component" value="Chromosome"/>
</dbReference>
<dbReference type="Gene3D" id="3.60.15.10">
    <property type="entry name" value="Ribonuclease Z/Hydroxyacylglutathione hydrolase-like"/>
    <property type="match status" value="1"/>
</dbReference>
<dbReference type="InterPro" id="IPR001279">
    <property type="entry name" value="Metallo-B-lactamas"/>
</dbReference>
<sequence>MQITEVLPSLHRISFDHGQAYLWSDPDALTLIDTGHRGSGAEIDAAIRHIGRDPGQLSRIILTHWHPDHVGSAAEIADWHDGVTVFASAADTPVIRGDQQGPAPVLPESERALYERIVPGVPAAPPVRVDRELVDGDLLDFAGGAAVIAVPGHTEGSIAIHLPVHRVLFTGDTVANVDDVTTLGVFNVDRAQAIRSLHTLAGFDADVILVGHGEPITADGAARLRKTAAATD</sequence>